<dbReference type="InterPro" id="IPR007361">
    <property type="entry name" value="DUF427"/>
</dbReference>
<dbReference type="InterPro" id="IPR038694">
    <property type="entry name" value="DUF427_sf"/>
</dbReference>
<dbReference type="Proteomes" id="UP001183202">
    <property type="component" value="Unassembled WGS sequence"/>
</dbReference>
<name>A0ABU2NAQ1_9PSEU</name>
<dbReference type="Gene3D" id="2.170.150.40">
    <property type="entry name" value="Domain of unknown function (DUF427)"/>
    <property type="match status" value="2"/>
</dbReference>
<dbReference type="RefSeq" id="WP_311557148.1">
    <property type="nucleotide sequence ID" value="NZ_JAVREJ010000010.1"/>
</dbReference>
<organism evidence="2 3">
    <name type="scientific">Pseudonocardia charpentierae</name>
    <dbReference type="NCBI Taxonomy" id="3075545"/>
    <lineage>
        <taxon>Bacteria</taxon>
        <taxon>Bacillati</taxon>
        <taxon>Actinomycetota</taxon>
        <taxon>Actinomycetes</taxon>
        <taxon>Pseudonocardiales</taxon>
        <taxon>Pseudonocardiaceae</taxon>
        <taxon>Pseudonocardia</taxon>
    </lineage>
</organism>
<protein>
    <submittedName>
        <fullName evidence="2">DUF427 domain-containing protein</fullName>
    </submittedName>
</protein>
<evidence type="ECO:0000259" key="1">
    <source>
        <dbReference type="Pfam" id="PF04248"/>
    </source>
</evidence>
<keyword evidence="3" id="KW-1185">Reference proteome</keyword>
<comment type="caution">
    <text evidence="2">The sequence shown here is derived from an EMBL/GenBank/DDBJ whole genome shotgun (WGS) entry which is preliminary data.</text>
</comment>
<feature type="domain" description="DUF427" evidence="1">
    <location>
        <begin position="133"/>
        <end position="224"/>
    </location>
</feature>
<gene>
    <name evidence="2" type="ORF">RM445_16020</name>
</gene>
<dbReference type="EMBL" id="JAVREJ010000010">
    <property type="protein sequence ID" value="MDT0351037.1"/>
    <property type="molecule type" value="Genomic_DNA"/>
</dbReference>
<dbReference type="PANTHER" id="PTHR34310">
    <property type="entry name" value="DUF427 DOMAIN PROTEIN (AFU_ORTHOLOGUE AFUA_3G02220)"/>
    <property type="match status" value="1"/>
</dbReference>
<evidence type="ECO:0000313" key="2">
    <source>
        <dbReference type="EMBL" id="MDT0351037.1"/>
    </source>
</evidence>
<proteinExistence type="predicted"/>
<evidence type="ECO:0000313" key="3">
    <source>
        <dbReference type="Proteomes" id="UP001183202"/>
    </source>
</evidence>
<sequence>MTGPDPTAEHVEPTARRIRVRLGSRLVADSTRALLMVRYGPKGLPTYFVPRDDVVADALVDESRGADGGSTWTVRAGSDQAVGAAWTDPHPKLAGHVTFSWRQLDWYEEDEQARVHARSPYGRVDTLRSSRLVEIRVGGETVARSIRPLLLFETHLPTRYYLPFDDVRAEFLEPSDTVTECPYKGRARYWSIRVGGQIVRDAAWSYPDPIPENPKIRDLVCFFTERVDLVVDGVAQPRTVSPWSDGTADAMDQAADR</sequence>
<dbReference type="Pfam" id="PF04248">
    <property type="entry name" value="NTP_transf_9"/>
    <property type="match status" value="1"/>
</dbReference>
<accession>A0ABU2NAQ1</accession>
<dbReference type="PANTHER" id="PTHR34310:SF9">
    <property type="entry name" value="BLR5716 PROTEIN"/>
    <property type="match status" value="1"/>
</dbReference>
<reference evidence="3" key="1">
    <citation type="submission" date="2023-07" db="EMBL/GenBank/DDBJ databases">
        <title>30 novel species of actinomycetes from the DSMZ collection.</title>
        <authorList>
            <person name="Nouioui I."/>
        </authorList>
    </citation>
    <scope>NUCLEOTIDE SEQUENCE [LARGE SCALE GENOMIC DNA]</scope>
    <source>
        <strain evidence="3">DSM 45834</strain>
    </source>
</reference>